<name>A0A7W2ESF8_9BURK</name>
<keyword evidence="3" id="KW-0804">Transcription</keyword>
<dbReference type="PANTHER" id="PTHR44688:SF25">
    <property type="entry name" value="HTH LUXR-TYPE DOMAIN-CONTAINING PROTEIN"/>
    <property type="match status" value="1"/>
</dbReference>
<dbReference type="InterPro" id="IPR016032">
    <property type="entry name" value="Sig_transdc_resp-reg_C-effctor"/>
</dbReference>
<gene>
    <name evidence="5" type="ORF">H3H37_11520</name>
</gene>
<dbReference type="EMBL" id="JACEZT010000006">
    <property type="protein sequence ID" value="MBA5637684.1"/>
    <property type="molecule type" value="Genomic_DNA"/>
</dbReference>
<evidence type="ECO:0000313" key="6">
    <source>
        <dbReference type="Proteomes" id="UP000534388"/>
    </source>
</evidence>
<dbReference type="Proteomes" id="UP000534388">
    <property type="component" value="Unassembled WGS sequence"/>
</dbReference>
<keyword evidence="1" id="KW-0805">Transcription regulation</keyword>
<dbReference type="InterPro" id="IPR027417">
    <property type="entry name" value="P-loop_NTPase"/>
</dbReference>
<sequence>MNQPTSVAPNRLAAKLNPPSPPAAQVLRKAVAEAVRAAQSARLVLVRAPAGFGKTTTMLQCRAQFEADGVETIWLTLDRSDNDPARFLACLAAAVAQLHGEQAAATDGALDIMERLAAHPSPFALFFDDFEHVTDPTVLDLVRELIANLPRRGQLVIGARSRPDLGLGRLRARGQLLEIDTTQLRFSAGEAAEFITGQRHIALGEADLAALYRKTEGWAAALWLASMSLERQEGRADFIARFSGSNDAVADYLADDVLARQSGTVRDFLLRTSILRHLNASLCDALLGRDDSAQLLAALEQANLFIQPIEGEPGTYRYHSLFAGFLRQQLRITMPGEEQRLHRAASDWHQAQGGIVPAIDHALDGGNLELALRLLQQHAEALLEEGRMHLLTRWFGAIPAAALAQAPMLVVVKTWALALSRGPREAMAVLEASGCAESTDPDVRAHLLALRPSLLTMMDRIEEACTAGMEALAQLPLSKPFAESMLINGMALILCSLGQYQQSHQMLDAARRKQGDGAGIFNRMYSESIEGILDLEGGRLRQASARFRLAVNTTHAPSYTHTHGNAFAGVLYADALYEANELRTAAHLFNVYVPLAKDVALADHMIIGYTRLARIAFTRGDIDMMLQYLSELEYTGYQRQLPRVVASAKLERSRMLLLQGNRVAAREELERANDTAVWTRVRALRLLAHDVEHFDLGRLRWEAHFGTATPDGTALDQIDAALAEAAAEGRVRRQLKLQLLRAIALHHAGQARAAQAAMLQALRDASGEGFIRLIVDEGPVAGLLVRRLQDSLRADPAARPDPLFSDYLLRLAQAFPPAEAEAEAETAAEAGPGAALAEPLTQKETRILALLADGYSNSALAEKLFVSDSTVRTHLRNINTKLHAQSRTQAVAIARKLGIIA</sequence>
<dbReference type="SMART" id="SM00421">
    <property type="entry name" value="HTH_LUXR"/>
    <property type="match status" value="1"/>
</dbReference>
<accession>A0A7W2ESF8</accession>
<dbReference type="InterPro" id="IPR059106">
    <property type="entry name" value="WHD_MalT"/>
</dbReference>
<dbReference type="GO" id="GO:0006355">
    <property type="term" value="P:regulation of DNA-templated transcription"/>
    <property type="evidence" value="ECO:0007669"/>
    <property type="project" value="InterPro"/>
</dbReference>
<dbReference type="SUPFAM" id="SSF46894">
    <property type="entry name" value="C-terminal effector domain of the bipartite response regulators"/>
    <property type="match status" value="1"/>
</dbReference>
<dbReference type="Pfam" id="PF00196">
    <property type="entry name" value="GerE"/>
    <property type="match status" value="1"/>
</dbReference>
<dbReference type="Gene3D" id="1.25.40.10">
    <property type="entry name" value="Tetratricopeptide repeat domain"/>
    <property type="match status" value="1"/>
</dbReference>
<evidence type="ECO:0000313" key="5">
    <source>
        <dbReference type="EMBL" id="MBA5637684.1"/>
    </source>
</evidence>
<dbReference type="PRINTS" id="PR00038">
    <property type="entry name" value="HTHLUXR"/>
</dbReference>
<proteinExistence type="predicted"/>
<reference evidence="5 6" key="1">
    <citation type="submission" date="2020-07" db="EMBL/GenBank/DDBJ databases">
        <title>Novel species isolated from subtropical streams in China.</title>
        <authorList>
            <person name="Lu H."/>
        </authorList>
    </citation>
    <scope>NUCLEOTIDE SEQUENCE [LARGE SCALE GENOMIC DNA]</scope>
    <source>
        <strain evidence="5 6">LX20W</strain>
    </source>
</reference>
<comment type="caution">
    <text evidence="5">The sequence shown here is derived from an EMBL/GenBank/DDBJ whole genome shotgun (WGS) entry which is preliminary data.</text>
</comment>
<dbReference type="InterPro" id="IPR041617">
    <property type="entry name" value="TPR_MalT"/>
</dbReference>
<organism evidence="5 6">
    <name type="scientific">Rugamonas brunnea</name>
    <dbReference type="NCBI Taxonomy" id="2758569"/>
    <lineage>
        <taxon>Bacteria</taxon>
        <taxon>Pseudomonadati</taxon>
        <taxon>Pseudomonadota</taxon>
        <taxon>Betaproteobacteria</taxon>
        <taxon>Burkholderiales</taxon>
        <taxon>Oxalobacteraceae</taxon>
        <taxon>Telluria group</taxon>
        <taxon>Rugamonas</taxon>
    </lineage>
</organism>
<evidence type="ECO:0000259" key="4">
    <source>
        <dbReference type="PROSITE" id="PS50043"/>
    </source>
</evidence>
<dbReference type="GO" id="GO:0003677">
    <property type="term" value="F:DNA binding"/>
    <property type="evidence" value="ECO:0007669"/>
    <property type="project" value="UniProtKB-KW"/>
</dbReference>
<evidence type="ECO:0000256" key="2">
    <source>
        <dbReference type="ARBA" id="ARBA00023125"/>
    </source>
</evidence>
<feature type="domain" description="HTH luxR-type" evidence="4">
    <location>
        <begin position="833"/>
        <end position="898"/>
    </location>
</feature>
<dbReference type="Gene3D" id="3.40.50.300">
    <property type="entry name" value="P-loop containing nucleotide triphosphate hydrolases"/>
    <property type="match status" value="1"/>
</dbReference>
<dbReference type="RefSeq" id="WP_182162512.1">
    <property type="nucleotide sequence ID" value="NZ_JACEZT010000006.1"/>
</dbReference>
<dbReference type="PROSITE" id="PS50043">
    <property type="entry name" value="HTH_LUXR_2"/>
    <property type="match status" value="1"/>
</dbReference>
<evidence type="ECO:0000256" key="1">
    <source>
        <dbReference type="ARBA" id="ARBA00023015"/>
    </source>
</evidence>
<dbReference type="Gene3D" id="1.10.10.10">
    <property type="entry name" value="Winged helix-like DNA-binding domain superfamily/Winged helix DNA-binding domain"/>
    <property type="match status" value="1"/>
</dbReference>
<keyword evidence="2" id="KW-0238">DNA-binding</keyword>
<keyword evidence="6" id="KW-1185">Reference proteome</keyword>
<dbReference type="Pfam" id="PF25873">
    <property type="entry name" value="WHD_MalT"/>
    <property type="match status" value="1"/>
</dbReference>
<dbReference type="InterPro" id="IPR036388">
    <property type="entry name" value="WH-like_DNA-bd_sf"/>
</dbReference>
<dbReference type="AlphaFoldDB" id="A0A7W2ESF8"/>
<dbReference type="InterPro" id="IPR011990">
    <property type="entry name" value="TPR-like_helical_dom_sf"/>
</dbReference>
<dbReference type="Pfam" id="PF17874">
    <property type="entry name" value="TPR_MalT"/>
    <property type="match status" value="1"/>
</dbReference>
<evidence type="ECO:0000256" key="3">
    <source>
        <dbReference type="ARBA" id="ARBA00023163"/>
    </source>
</evidence>
<dbReference type="PANTHER" id="PTHR44688">
    <property type="entry name" value="DNA-BINDING TRANSCRIPTIONAL ACTIVATOR DEVR_DOSR"/>
    <property type="match status" value="1"/>
</dbReference>
<dbReference type="CDD" id="cd06170">
    <property type="entry name" value="LuxR_C_like"/>
    <property type="match status" value="1"/>
</dbReference>
<dbReference type="InterPro" id="IPR000792">
    <property type="entry name" value="Tscrpt_reg_LuxR_C"/>
</dbReference>
<protein>
    <submittedName>
        <fullName evidence="5">Helix-turn-helix transcriptional regulator</fullName>
    </submittedName>
</protein>
<dbReference type="SUPFAM" id="SSF52540">
    <property type="entry name" value="P-loop containing nucleoside triphosphate hydrolases"/>
    <property type="match status" value="1"/>
</dbReference>